<dbReference type="RefSeq" id="WP_042152263.1">
    <property type="nucleotide sequence ID" value="NZ_CM002803.1"/>
</dbReference>
<reference evidence="1 2" key="1">
    <citation type="journal article" date="2014" name="Appl. Environ. Microbiol.">
        <title>Elucidation of insertion elements encoded on plasmids and in vitro construction of shuttle vectors from the toxic cyanobacterium Planktothrix.</title>
        <authorList>
            <person name="Christiansen G."/>
            <person name="Goesmann A."/>
            <person name="Kurmayer R."/>
        </authorList>
    </citation>
    <scope>NUCLEOTIDE SEQUENCE [LARGE SCALE GENOMIC DNA]</scope>
    <source>
        <strain evidence="1 2">NIVA-CYA 126/8</strain>
    </source>
</reference>
<dbReference type="eggNOG" id="COG0457">
    <property type="taxonomic scope" value="Bacteria"/>
</dbReference>
<sequence length="445" mass="49915">MVRLYNQSFEILKTELKKCAEKDLVGEVGEKIVLKRLEKMRSQSGESLTLYELKNLVSDQFYEFDEVVLQKAAKANHPPGIGQKLALGTAILGGFVGLVALANLPYPMIRFPVSKTVPILLIPSYISMDYNYRQAVSLVEQSDQLINQATAITDIELGVEKVGKAQQHLDKLPVWFLGYYPQAYCSFTGCVWRFTFDEYEGARKNIGRMESKIFQEQNAYQEYTKAEQLIKESQNNFSKTPPGNEQQQMINLWQKAIDQLDKISSETLAGKLAEKQLETAKRDFQQQLGFVAGTLKGNTLIDAGMQFGIQAAKAAKNPPHTAKQWEQVIKLWQEAIRRLEQVPTDNPSYLGAQKKLAEYQSNLGVSESRLEAEKDAVESLKQAKAEIAQWQTSARSKEPNIGSLIGQLTDIISILEQVPAGTTVSAEAQKLLGSARHTRDKLYMN</sequence>
<proteinExistence type="predicted"/>
<evidence type="ECO:0000313" key="2">
    <source>
        <dbReference type="Proteomes" id="UP000027395"/>
    </source>
</evidence>
<dbReference type="EMBL" id="CM002803">
    <property type="protein sequence ID" value="KEI65994.1"/>
    <property type="molecule type" value="Genomic_DNA"/>
</dbReference>
<evidence type="ECO:0000313" key="1">
    <source>
        <dbReference type="EMBL" id="KEI65994.1"/>
    </source>
</evidence>
<name>A0A073CCE6_PLAA1</name>
<dbReference type="Proteomes" id="UP000027395">
    <property type="component" value="Chromosome"/>
</dbReference>
<gene>
    <name evidence="1" type="ORF">A19Y_0848</name>
</gene>
<protein>
    <submittedName>
        <fullName evidence="1">Uncharacterized protein</fullName>
    </submittedName>
</protein>
<dbReference type="STRING" id="388467.A19Y_0848"/>
<accession>A0A073CCE6</accession>
<dbReference type="AlphaFoldDB" id="A0A073CCE6"/>
<dbReference type="PATRIC" id="fig|388467.6.peg.785"/>
<organism evidence="1 2">
    <name type="scientific">Planktothrix agardhii (strain NIVA-CYA 126/8)</name>
    <dbReference type="NCBI Taxonomy" id="388467"/>
    <lineage>
        <taxon>Bacteria</taxon>
        <taxon>Bacillati</taxon>
        <taxon>Cyanobacteriota</taxon>
        <taxon>Cyanophyceae</taxon>
        <taxon>Oscillatoriophycideae</taxon>
        <taxon>Oscillatoriales</taxon>
        <taxon>Microcoleaceae</taxon>
        <taxon>Planktothrix</taxon>
    </lineage>
</organism>
<dbReference type="HOGENOM" id="CLU_050199_0_0_3"/>
<keyword evidence="2" id="KW-1185">Reference proteome</keyword>